<feature type="region of interest" description="Disordered" evidence="1">
    <location>
        <begin position="128"/>
        <end position="160"/>
    </location>
</feature>
<feature type="compositionally biased region" description="Polar residues" evidence="1">
    <location>
        <begin position="128"/>
        <end position="150"/>
    </location>
</feature>
<protein>
    <submittedName>
        <fullName evidence="2">Uncharacterized protein</fullName>
    </submittedName>
</protein>
<gene>
    <name evidence="2" type="ORF">FOB64_005320</name>
</gene>
<feature type="region of interest" description="Disordered" evidence="1">
    <location>
        <begin position="342"/>
        <end position="386"/>
    </location>
</feature>
<feature type="compositionally biased region" description="Basic and acidic residues" evidence="1">
    <location>
        <begin position="151"/>
        <end position="160"/>
    </location>
</feature>
<feature type="compositionally biased region" description="Polar residues" evidence="1">
    <location>
        <begin position="345"/>
        <end position="354"/>
    </location>
</feature>
<accession>A0A8H6F0V6</accession>
<evidence type="ECO:0000313" key="2">
    <source>
        <dbReference type="EMBL" id="KAF6063694.1"/>
    </source>
</evidence>
<dbReference type="Proteomes" id="UP000536275">
    <property type="component" value="Unassembled WGS sequence"/>
</dbReference>
<proteinExistence type="predicted"/>
<evidence type="ECO:0000313" key="3">
    <source>
        <dbReference type="Proteomes" id="UP000536275"/>
    </source>
</evidence>
<organism evidence="2 3">
    <name type="scientific">Candida albicans</name>
    <name type="common">Yeast</name>
    <dbReference type="NCBI Taxonomy" id="5476"/>
    <lineage>
        <taxon>Eukaryota</taxon>
        <taxon>Fungi</taxon>
        <taxon>Dikarya</taxon>
        <taxon>Ascomycota</taxon>
        <taxon>Saccharomycotina</taxon>
        <taxon>Pichiomycetes</taxon>
        <taxon>Debaryomycetaceae</taxon>
        <taxon>Candida/Lodderomyces clade</taxon>
        <taxon>Candida</taxon>
    </lineage>
</organism>
<sequence>MSRASLTRLEVESGSSKSLPISFPYYFLDQGDPEDTFNLWQRQEDSLTNISNRKDEHLPSQSPTPQVDTERIDSTKKLNNDEVFNPVPKRFSQFIIDQQNPYVSQRLDNLSTISPSMQSERYIMRSLTPLTGTNKKRTGSSVMNPEQQENNSKRTSDELIPPRREISDSMGSQATIFSTRQELHNVPLVNRNVKKSNTIFRRRNNKSKRTSNVRVQTSSSDASVLTRKNAIRSKQGSWLYRLKVRLQRMVAKFKFYSFKVSSRRSASIRRSKSTKLVRKHRENPQNRDMKRIQSIRVSSSRFNHISSPLTNPHLGKQPVFQVATIDDNLKFLAGAPKESKMIDNKATSETSKSILPSPDFNDTRSELLTESPPAPPPHLDNSFNNINMGSRNVSLAQQRDLQHQVLFKRILLRQEINMFQNFMATLATSNNQPNTRHNIAESTVGTSSYNESSISAPLKSMRGEKSVVSSYCSHSSRCQSNYSSSDKQDTASVYTTGSSESNLETKEYNYEDEEFNKKVLNRRSMLGEMLEYSSEEDDENVEDDESVASLQKTYSIVSSGKHSDVLSKTYGTVIRRSNSKPSSPLKRSFGLNHSLSSIVS</sequence>
<feature type="region of interest" description="Disordered" evidence="1">
    <location>
        <begin position="476"/>
        <end position="500"/>
    </location>
</feature>
<evidence type="ECO:0000256" key="1">
    <source>
        <dbReference type="SAM" id="MobiDB-lite"/>
    </source>
</evidence>
<name>A0A8H6F0V6_CANAX</name>
<reference evidence="2 3" key="1">
    <citation type="submission" date="2020-03" db="EMBL/GenBank/DDBJ databases">
        <title>FDA dAtabase for Regulatory Grade micrObial Sequences (FDA-ARGOS): Supporting development and validation of Infectious Disease Dx tests.</title>
        <authorList>
            <person name="Campos J."/>
            <person name="Goldberg B."/>
            <person name="Tallon L."/>
            <person name="Sadzewicz L."/>
            <person name="Vavikolanu K."/>
            <person name="Mehta A."/>
            <person name="Aluvathingal J."/>
            <person name="Nadendla S."/>
            <person name="Nandy P."/>
            <person name="Geyer C."/>
            <person name="Yan Y."/>
            <person name="Sichtig H."/>
        </authorList>
    </citation>
    <scope>NUCLEOTIDE SEQUENCE [LARGE SCALE GENOMIC DNA]</scope>
    <source>
        <strain evidence="2 3">FDAARGOS_656</strain>
    </source>
</reference>
<feature type="region of interest" description="Disordered" evidence="1">
    <location>
        <begin position="202"/>
        <end position="221"/>
    </location>
</feature>
<feature type="region of interest" description="Disordered" evidence="1">
    <location>
        <begin position="50"/>
        <end position="71"/>
    </location>
</feature>
<feature type="compositionally biased region" description="Polar residues" evidence="1">
    <location>
        <begin position="481"/>
        <end position="500"/>
    </location>
</feature>
<comment type="caution">
    <text evidence="2">The sequence shown here is derived from an EMBL/GenBank/DDBJ whole genome shotgun (WGS) entry which is preliminary data.</text>
</comment>
<dbReference type="AlphaFoldDB" id="A0A8H6F0V6"/>
<dbReference type="EMBL" id="JABWAD010000060">
    <property type="protein sequence ID" value="KAF6063694.1"/>
    <property type="molecule type" value="Genomic_DNA"/>
</dbReference>
<feature type="compositionally biased region" description="Basic residues" evidence="1">
    <location>
        <begin position="202"/>
        <end position="211"/>
    </location>
</feature>
<feature type="region of interest" description="Disordered" evidence="1">
    <location>
        <begin position="429"/>
        <end position="452"/>
    </location>
</feature>